<gene>
    <name evidence="2" type="ORF">CB5_LOCUS3577</name>
</gene>
<name>A0A6V7NQ17_ANACO</name>
<dbReference type="AlphaFoldDB" id="A0A6V7NQ17"/>
<dbReference type="EMBL" id="LR862140">
    <property type="protein sequence ID" value="CAD1820366.1"/>
    <property type="molecule type" value="Genomic_DNA"/>
</dbReference>
<accession>A0A6V7NQ17</accession>
<protein>
    <submittedName>
        <fullName evidence="2">Uncharacterized protein</fullName>
    </submittedName>
</protein>
<feature type="region of interest" description="Disordered" evidence="1">
    <location>
        <begin position="1"/>
        <end position="28"/>
    </location>
</feature>
<evidence type="ECO:0000256" key="1">
    <source>
        <dbReference type="SAM" id="MobiDB-lite"/>
    </source>
</evidence>
<reference evidence="2" key="1">
    <citation type="submission" date="2020-07" db="EMBL/GenBank/DDBJ databases">
        <authorList>
            <person name="Lin J."/>
        </authorList>
    </citation>
    <scope>NUCLEOTIDE SEQUENCE</scope>
</reference>
<evidence type="ECO:0000313" key="2">
    <source>
        <dbReference type="EMBL" id="CAD1820366.1"/>
    </source>
</evidence>
<proteinExistence type="predicted"/>
<sequence>MASLSSLPPLPSARRRSAALAAPPDRRHGESVAVAVAGAEEAIFVWSPLFRPIVGDVAGGGGDGCCSSASAAPRGTGSYAARSSAISGAAASAGSPLPPTSTPSFKGAMSLALRLEMLVDDWPVVHT</sequence>
<organism evidence="2">
    <name type="scientific">Ananas comosus var. bracteatus</name>
    <name type="common">red pineapple</name>
    <dbReference type="NCBI Taxonomy" id="296719"/>
    <lineage>
        <taxon>Eukaryota</taxon>
        <taxon>Viridiplantae</taxon>
        <taxon>Streptophyta</taxon>
        <taxon>Embryophyta</taxon>
        <taxon>Tracheophyta</taxon>
        <taxon>Spermatophyta</taxon>
        <taxon>Magnoliopsida</taxon>
        <taxon>Liliopsida</taxon>
        <taxon>Poales</taxon>
        <taxon>Bromeliaceae</taxon>
        <taxon>Bromelioideae</taxon>
        <taxon>Ananas</taxon>
    </lineage>
</organism>